<evidence type="ECO:0000313" key="6">
    <source>
        <dbReference type="EMBL" id="GAA3382149.1"/>
    </source>
</evidence>
<evidence type="ECO:0000256" key="3">
    <source>
        <dbReference type="ARBA" id="ARBA00023163"/>
    </source>
</evidence>
<keyword evidence="2" id="KW-0238">DNA-binding</keyword>
<protein>
    <submittedName>
        <fullName evidence="6">IclR family transcriptional regulator</fullName>
    </submittedName>
</protein>
<dbReference type="Proteomes" id="UP001501676">
    <property type="component" value="Unassembled WGS sequence"/>
</dbReference>
<dbReference type="PROSITE" id="PS51077">
    <property type="entry name" value="HTH_ICLR"/>
    <property type="match status" value="1"/>
</dbReference>
<gene>
    <name evidence="6" type="ORF">GCM10020369_02840</name>
</gene>
<sequence length="263" mass="28132">MAPAGSRRLSRSSIGRAFILLGAFGPDHSRLTLTEIARRADLPLTTAHRLAGELTACGALERDDSGRYRIGLRLWELASLAPRGLGLRELALPFLEDLYEVTRENAQLAVRDGVEVVFVERITGRHAVRVRTRVGGRWAMHCTGVGLVLLAYAPADVQEQVLARPLERYTERTVTAPDELRRALAAVRQRGFAVSDRQVTMDSLSVAAPIRGADGSVVAAISLVVHSDGAQPIALAPAVQAAARGVSRALGLPGAWGTGDAPR</sequence>
<accession>A0ABP6SQ35</accession>
<dbReference type="PANTHER" id="PTHR30136:SF24">
    <property type="entry name" value="HTH-TYPE TRANSCRIPTIONAL REPRESSOR ALLR"/>
    <property type="match status" value="1"/>
</dbReference>
<feature type="domain" description="HTH iclR-type" evidence="4">
    <location>
        <begin position="11"/>
        <end position="72"/>
    </location>
</feature>
<evidence type="ECO:0000313" key="7">
    <source>
        <dbReference type="Proteomes" id="UP001501676"/>
    </source>
</evidence>
<keyword evidence="1" id="KW-0805">Transcription regulation</keyword>
<dbReference type="Pfam" id="PF01614">
    <property type="entry name" value="IclR_C"/>
    <property type="match status" value="1"/>
</dbReference>
<evidence type="ECO:0000259" key="5">
    <source>
        <dbReference type="PROSITE" id="PS51078"/>
    </source>
</evidence>
<dbReference type="EMBL" id="BAAAYN010000002">
    <property type="protein sequence ID" value="GAA3382149.1"/>
    <property type="molecule type" value="Genomic_DNA"/>
</dbReference>
<dbReference type="InterPro" id="IPR014757">
    <property type="entry name" value="Tscrpt_reg_IclR_C"/>
</dbReference>
<keyword evidence="7" id="KW-1185">Reference proteome</keyword>
<dbReference type="InterPro" id="IPR005471">
    <property type="entry name" value="Tscrpt_reg_IclR_N"/>
</dbReference>
<dbReference type="InterPro" id="IPR029016">
    <property type="entry name" value="GAF-like_dom_sf"/>
</dbReference>
<name>A0ABP6SQ35_9ACTN</name>
<dbReference type="Pfam" id="PF09339">
    <property type="entry name" value="HTH_IclR"/>
    <property type="match status" value="1"/>
</dbReference>
<evidence type="ECO:0000256" key="2">
    <source>
        <dbReference type="ARBA" id="ARBA00023125"/>
    </source>
</evidence>
<dbReference type="SUPFAM" id="SSF55781">
    <property type="entry name" value="GAF domain-like"/>
    <property type="match status" value="1"/>
</dbReference>
<dbReference type="RefSeq" id="WP_376981645.1">
    <property type="nucleotide sequence ID" value="NZ_BAAAYN010000002.1"/>
</dbReference>
<proteinExistence type="predicted"/>
<comment type="caution">
    <text evidence="6">The sequence shown here is derived from an EMBL/GenBank/DDBJ whole genome shotgun (WGS) entry which is preliminary data.</text>
</comment>
<organism evidence="6 7">
    <name type="scientific">Cryptosporangium minutisporangium</name>
    <dbReference type="NCBI Taxonomy" id="113569"/>
    <lineage>
        <taxon>Bacteria</taxon>
        <taxon>Bacillati</taxon>
        <taxon>Actinomycetota</taxon>
        <taxon>Actinomycetes</taxon>
        <taxon>Cryptosporangiales</taxon>
        <taxon>Cryptosporangiaceae</taxon>
        <taxon>Cryptosporangium</taxon>
    </lineage>
</organism>
<dbReference type="SMART" id="SM00346">
    <property type="entry name" value="HTH_ICLR"/>
    <property type="match status" value="1"/>
</dbReference>
<dbReference type="PANTHER" id="PTHR30136">
    <property type="entry name" value="HELIX-TURN-HELIX TRANSCRIPTIONAL REGULATOR, ICLR FAMILY"/>
    <property type="match status" value="1"/>
</dbReference>
<dbReference type="InterPro" id="IPR050707">
    <property type="entry name" value="HTH_MetabolicPath_Reg"/>
</dbReference>
<dbReference type="InterPro" id="IPR036388">
    <property type="entry name" value="WH-like_DNA-bd_sf"/>
</dbReference>
<dbReference type="PROSITE" id="PS51078">
    <property type="entry name" value="ICLR_ED"/>
    <property type="match status" value="1"/>
</dbReference>
<evidence type="ECO:0000259" key="4">
    <source>
        <dbReference type="PROSITE" id="PS51077"/>
    </source>
</evidence>
<feature type="domain" description="IclR-ED" evidence="5">
    <location>
        <begin position="73"/>
        <end position="252"/>
    </location>
</feature>
<dbReference type="SUPFAM" id="SSF46785">
    <property type="entry name" value="Winged helix' DNA-binding domain"/>
    <property type="match status" value="1"/>
</dbReference>
<dbReference type="Gene3D" id="1.10.10.10">
    <property type="entry name" value="Winged helix-like DNA-binding domain superfamily/Winged helix DNA-binding domain"/>
    <property type="match status" value="1"/>
</dbReference>
<reference evidence="7" key="1">
    <citation type="journal article" date="2019" name="Int. J. Syst. Evol. Microbiol.">
        <title>The Global Catalogue of Microorganisms (GCM) 10K type strain sequencing project: providing services to taxonomists for standard genome sequencing and annotation.</title>
        <authorList>
            <consortium name="The Broad Institute Genomics Platform"/>
            <consortium name="The Broad Institute Genome Sequencing Center for Infectious Disease"/>
            <person name="Wu L."/>
            <person name="Ma J."/>
        </authorList>
    </citation>
    <scope>NUCLEOTIDE SEQUENCE [LARGE SCALE GENOMIC DNA]</scope>
    <source>
        <strain evidence="7">JCM 9458</strain>
    </source>
</reference>
<keyword evidence="3" id="KW-0804">Transcription</keyword>
<evidence type="ECO:0000256" key="1">
    <source>
        <dbReference type="ARBA" id="ARBA00023015"/>
    </source>
</evidence>
<dbReference type="Gene3D" id="3.30.450.40">
    <property type="match status" value="1"/>
</dbReference>
<dbReference type="InterPro" id="IPR036390">
    <property type="entry name" value="WH_DNA-bd_sf"/>
</dbReference>